<dbReference type="Gene3D" id="3.90.70.80">
    <property type="match status" value="1"/>
</dbReference>
<keyword evidence="3" id="KW-0833">Ubl conjugation pathway</keyword>
<keyword evidence="6" id="KW-1185">Reference proteome</keyword>
<sequence length="509" mass="57339">MVTGFLVRPPTRKIGPGPYYPIQKERCFREEKNNTVLCESSFENLASPIHLPTIIIILSFTSRLCFSHQEYSFSVANPFTHSSFYHLQQVFGAFLGSVSKSFELRQNLSRLEKIAYDSYFRLLLFYFCKLLHISKLIGEAYRNKLFLAYPIKFHVPIYDMLLCNKTSLSNVNMSVCFCTSQSSINAVILRGRSPLLMSSNIHGLWSRGASTSFSSSLSPGKSEISHVGLSICPNLSCSTVMGQTIRGGFGSCCSKQRGNARLFSSVVPRKKYHEISLACQSMNMRLLVPKQKMLHKVKCNLRPVSWPRGCASVGLIFGLLVCNASSEPAHAESHSENENRKDDYECESNVKLSRGKKVYTDYSVIGIPGDGRCLFSSVARGACLRSGKPAPSEIIQRELADDLRARVADEFIKRREETEWFVEGDFDTYVSHIRKPHVWGGEPELFIASHVLQMPITVYMYDQDAGGLIPIAEYGQEYGKENPIRVLYHGFGHYDSLDIPKRKGLKPRL</sequence>
<dbReference type="InterPro" id="IPR038765">
    <property type="entry name" value="Papain-like_cys_pep_sf"/>
</dbReference>
<reference evidence="5 6" key="1">
    <citation type="submission" date="2024-01" db="EMBL/GenBank/DDBJ databases">
        <title>The genomes of 5 underutilized Papilionoideae crops provide insights into root nodulation and disease resistanc.</title>
        <authorList>
            <person name="Jiang F."/>
        </authorList>
    </citation>
    <scope>NUCLEOTIDE SEQUENCE [LARGE SCALE GENOMIC DNA]</scope>
    <source>
        <strain evidence="5">DUOXIRENSHENG_FW03</strain>
        <tissue evidence="5">Leaves</tissue>
    </source>
</reference>
<dbReference type="EMBL" id="JAYMYS010000005">
    <property type="protein sequence ID" value="KAK7392835.1"/>
    <property type="molecule type" value="Genomic_DNA"/>
</dbReference>
<comment type="catalytic activity">
    <reaction evidence="1 3">
        <text>Thiol-dependent hydrolysis of ester, thioester, amide, peptide and isopeptide bonds formed by the C-terminal Gly of ubiquitin (a 76-residue protein attached to proteins as an intracellular targeting signal).</text>
        <dbReference type="EC" id="3.4.19.12"/>
    </reaction>
</comment>
<dbReference type="GO" id="GO:0016579">
    <property type="term" value="P:protein deubiquitination"/>
    <property type="evidence" value="ECO:0007669"/>
    <property type="project" value="TreeGrafter"/>
</dbReference>
<dbReference type="PANTHER" id="PTHR13312:SF5">
    <property type="entry name" value="UBIQUITIN THIOESTERASE OTU"/>
    <property type="match status" value="1"/>
</dbReference>
<evidence type="ECO:0000313" key="5">
    <source>
        <dbReference type="EMBL" id="KAK7392835.1"/>
    </source>
</evidence>
<dbReference type="EC" id="3.4.19.12" evidence="3"/>
<evidence type="ECO:0000256" key="2">
    <source>
        <dbReference type="ARBA" id="ARBA00022801"/>
    </source>
</evidence>
<dbReference type="GO" id="GO:0036503">
    <property type="term" value="P:ERAD pathway"/>
    <property type="evidence" value="ECO:0007669"/>
    <property type="project" value="TreeGrafter"/>
</dbReference>
<dbReference type="PANTHER" id="PTHR13312">
    <property type="entry name" value="HIV-INDUCED PROTEIN-7-LIKE PROTEASE"/>
    <property type="match status" value="1"/>
</dbReference>
<comment type="subcellular location">
    <subcellularLocation>
        <location evidence="3">Cytoplasm</location>
    </subcellularLocation>
</comment>
<proteinExistence type="predicted"/>
<dbReference type="Pfam" id="PF02338">
    <property type="entry name" value="OTU"/>
    <property type="match status" value="1"/>
</dbReference>
<keyword evidence="2 3" id="KW-0378">Hydrolase</keyword>
<accession>A0AAN9SBT7</accession>
<feature type="domain" description="OTU" evidence="4">
    <location>
        <begin position="362"/>
        <end position="500"/>
    </location>
</feature>
<protein>
    <recommendedName>
        <fullName evidence="3">Ubiquitin thioesterase OTU</fullName>
        <ecNumber evidence="3">3.4.19.12</ecNumber>
    </recommendedName>
</protein>
<keyword evidence="3" id="KW-0645">Protease</keyword>
<organism evidence="5 6">
    <name type="scientific">Psophocarpus tetragonolobus</name>
    <name type="common">Winged bean</name>
    <name type="synonym">Dolichos tetragonolobus</name>
    <dbReference type="NCBI Taxonomy" id="3891"/>
    <lineage>
        <taxon>Eukaryota</taxon>
        <taxon>Viridiplantae</taxon>
        <taxon>Streptophyta</taxon>
        <taxon>Embryophyta</taxon>
        <taxon>Tracheophyta</taxon>
        <taxon>Spermatophyta</taxon>
        <taxon>Magnoliopsida</taxon>
        <taxon>eudicotyledons</taxon>
        <taxon>Gunneridae</taxon>
        <taxon>Pentapetalae</taxon>
        <taxon>rosids</taxon>
        <taxon>fabids</taxon>
        <taxon>Fabales</taxon>
        <taxon>Fabaceae</taxon>
        <taxon>Papilionoideae</taxon>
        <taxon>50 kb inversion clade</taxon>
        <taxon>NPAAA clade</taxon>
        <taxon>indigoferoid/millettioid clade</taxon>
        <taxon>Phaseoleae</taxon>
        <taxon>Psophocarpus</taxon>
    </lineage>
</organism>
<dbReference type="SUPFAM" id="SSF54001">
    <property type="entry name" value="Cysteine proteinases"/>
    <property type="match status" value="1"/>
</dbReference>
<dbReference type="Proteomes" id="UP001386955">
    <property type="component" value="Unassembled WGS sequence"/>
</dbReference>
<evidence type="ECO:0000313" key="6">
    <source>
        <dbReference type="Proteomes" id="UP001386955"/>
    </source>
</evidence>
<dbReference type="AlphaFoldDB" id="A0AAN9SBT7"/>
<name>A0AAN9SBT7_PSOTE</name>
<comment type="function">
    <text evidence="3">Hydrolase that can remove conjugated ubiquitin from proteins and may therefore play an important regulatory role at the level of protein turnover by preventing degradation.</text>
</comment>
<gene>
    <name evidence="5" type="ORF">VNO78_21284</name>
</gene>
<evidence type="ECO:0000259" key="4">
    <source>
        <dbReference type="PROSITE" id="PS50802"/>
    </source>
</evidence>
<keyword evidence="3" id="KW-0963">Cytoplasm</keyword>
<dbReference type="CDD" id="cd22760">
    <property type="entry name" value="OTU_plant_OTU4-like"/>
    <property type="match status" value="1"/>
</dbReference>
<dbReference type="PROSITE" id="PS50802">
    <property type="entry name" value="OTU"/>
    <property type="match status" value="1"/>
</dbReference>
<dbReference type="FunFam" id="3.90.70.80:FF:000007">
    <property type="entry name" value="OTU domain-containing protein"/>
    <property type="match status" value="1"/>
</dbReference>
<dbReference type="GO" id="GO:0005634">
    <property type="term" value="C:nucleus"/>
    <property type="evidence" value="ECO:0007669"/>
    <property type="project" value="TreeGrafter"/>
</dbReference>
<dbReference type="InterPro" id="IPR003323">
    <property type="entry name" value="OTU_dom"/>
</dbReference>
<evidence type="ECO:0000256" key="1">
    <source>
        <dbReference type="ARBA" id="ARBA00000707"/>
    </source>
</evidence>
<dbReference type="InterPro" id="IPR047947">
    <property type="entry name" value="OTU4_OTU"/>
</dbReference>
<dbReference type="GO" id="GO:0005829">
    <property type="term" value="C:cytosol"/>
    <property type="evidence" value="ECO:0007669"/>
    <property type="project" value="TreeGrafter"/>
</dbReference>
<comment type="caution">
    <text evidence="5">The sequence shown here is derived from an EMBL/GenBank/DDBJ whole genome shotgun (WGS) entry which is preliminary data.</text>
</comment>
<evidence type="ECO:0000256" key="3">
    <source>
        <dbReference type="RuleBase" id="RU367104"/>
    </source>
</evidence>
<dbReference type="GO" id="GO:0030968">
    <property type="term" value="P:endoplasmic reticulum unfolded protein response"/>
    <property type="evidence" value="ECO:0007669"/>
    <property type="project" value="TreeGrafter"/>
</dbReference>
<dbReference type="GO" id="GO:0004843">
    <property type="term" value="F:cysteine-type deubiquitinase activity"/>
    <property type="evidence" value="ECO:0007669"/>
    <property type="project" value="UniProtKB-UniRule"/>
</dbReference>
<keyword evidence="3" id="KW-0788">Thiol protease</keyword>